<accession>A0A4Y2IQL5</accession>
<dbReference type="Proteomes" id="UP000499080">
    <property type="component" value="Unassembled WGS sequence"/>
</dbReference>
<evidence type="ECO:0000313" key="1">
    <source>
        <dbReference type="EMBL" id="GBM79950.1"/>
    </source>
</evidence>
<keyword evidence="2" id="KW-1185">Reference proteome</keyword>
<gene>
    <name evidence="1" type="ORF">AVEN_113366_1</name>
</gene>
<reference evidence="1 2" key="1">
    <citation type="journal article" date="2019" name="Sci. Rep.">
        <title>Orb-weaving spider Araneus ventricosus genome elucidates the spidroin gene catalogue.</title>
        <authorList>
            <person name="Kono N."/>
            <person name="Nakamura H."/>
            <person name="Ohtoshi R."/>
            <person name="Moran D.A.P."/>
            <person name="Shinohara A."/>
            <person name="Yoshida Y."/>
            <person name="Fujiwara M."/>
            <person name="Mori M."/>
            <person name="Tomita M."/>
            <person name="Arakawa K."/>
        </authorList>
    </citation>
    <scope>NUCLEOTIDE SEQUENCE [LARGE SCALE GENOMIC DNA]</scope>
</reference>
<organism evidence="1 2">
    <name type="scientific">Araneus ventricosus</name>
    <name type="common">Orbweaver spider</name>
    <name type="synonym">Epeira ventricosa</name>
    <dbReference type="NCBI Taxonomy" id="182803"/>
    <lineage>
        <taxon>Eukaryota</taxon>
        <taxon>Metazoa</taxon>
        <taxon>Ecdysozoa</taxon>
        <taxon>Arthropoda</taxon>
        <taxon>Chelicerata</taxon>
        <taxon>Arachnida</taxon>
        <taxon>Araneae</taxon>
        <taxon>Araneomorphae</taxon>
        <taxon>Entelegynae</taxon>
        <taxon>Araneoidea</taxon>
        <taxon>Araneidae</taxon>
        <taxon>Araneus</taxon>
    </lineage>
</organism>
<comment type="caution">
    <text evidence="1">The sequence shown here is derived from an EMBL/GenBank/DDBJ whole genome shotgun (WGS) entry which is preliminary data.</text>
</comment>
<evidence type="ECO:0000313" key="2">
    <source>
        <dbReference type="Proteomes" id="UP000499080"/>
    </source>
</evidence>
<protein>
    <submittedName>
        <fullName evidence="1">Uncharacterized protein</fullName>
    </submittedName>
</protein>
<proteinExistence type="predicted"/>
<dbReference type="AlphaFoldDB" id="A0A4Y2IQL5"/>
<name>A0A4Y2IQL5_ARAVE</name>
<sequence length="104" mass="11081">MAGIRLVIQDSSTPQPIVSVKTRKGRKIGCLTCQNIHPTFGFLGHKAALARVGTCVCVLRVDLGCVVQRGNGEGEGWGSEGGVALSGAVVNDFCYLHHYVNRVE</sequence>
<dbReference type="EMBL" id="BGPR01002851">
    <property type="protein sequence ID" value="GBM79950.1"/>
    <property type="molecule type" value="Genomic_DNA"/>
</dbReference>